<dbReference type="EMBL" id="CP003179">
    <property type="protein sequence ID" value="AEW04397.1"/>
    <property type="molecule type" value="Genomic_DNA"/>
</dbReference>
<dbReference type="Gene3D" id="3.40.50.12780">
    <property type="entry name" value="N-terminal domain of ligase-like"/>
    <property type="match status" value="1"/>
</dbReference>
<dbReference type="PATRIC" id="fig|679936.5.peg.947"/>
<dbReference type="PROSITE" id="PS00455">
    <property type="entry name" value="AMP_BINDING"/>
    <property type="match status" value="1"/>
</dbReference>
<organism evidence="7 8">
    <name type="scientific">Sulfobacillus acidophilus (strain ATCC 700253 / DSM 10332 / NAL)</name>
    <dbReference type="NCBI Taxonomy" id="679936"/>
    <lineage>
        <taxon>Bacteria</taxon>
        <taxon>Bacillati</taxon>
        <taxon>Bacillota</taxon>
        <taxon>Clostridia</taxon>
        <taxon>Eubacteriales</taxon>
        <taxon>Clostridiales Family XVII. Incertae Sedis</taxon>
        <taxon>Sulfobacillus</taxon>
    </lineage>
</organism>
<dbReference type="GO" id="GO:0003987">
    <property type="term" value="F:acetate-CoA ligase activity"/>
    <property type="evidence" value="ECO:0007669"/>
    <property type="project" value="UniProtKB-EC"/>
</dbReference>
<dbReference type="InterPro" id="IPR042099">
    <property type="entry name" value="ANL_N_sf"/>
</dbReference>
<dbReference type="Pfam" id="PF13193">
    <property type="entry name" value="AMP-binding_C"/>
    <property type="match status" value="1"/>
</dbReference>
<evidence type="ECO:0000256" key="3">
    <source>
        <dbReference type="ARBA" id="ARBA00022741"/>
    </source>
</evidence>
<dbReference type="InterPro" id="IPR051087">
    <property type="entry name" value="Mitochondrial_ACSM"/>
</dbReference>
<dbReference type="InterPro" id="IPR020845">
    <property type="entry name" value="AMP-binding_CS"/>
</dbReference>
<keyword evidence="4" id="KW-0067">ATP-binding</keyword>
<reference evidence="7 8" key="2">
    <citation type="journal article" date="2012" name="Stand. Genomic Sci.">
        <title>Complete genome sequence of the moderately thermophilic mineral-sulfide-oxidizing firmicute Sulfobacillus acidophilus type strain (NAL(T)).</title>
        <authorList>
            <person name="Anderson I."/>
            <person name="Chertkov O."/>
            <person name="Chen A."/>
            <person name="Saunders E."/>
            <person name="Lapidus A."/>
            <person name="Nolan M."/>
            <person name="Lucas S."/>
            <person name="Hammon N."/>
            <person name="Deshpande S."/>
            <person name="Cheng J.F."/>
            <person name="Han C."/>
            <person name="Tapia R."/>
            <person name="Goodwin L.A."/>
            <person name="Pitluck S."/>
            <person name="Liolios K."/>
            <person name="Pagani I."/>
            <person name="Ivanova N."/>
            <person name="Mikhailova N."/>
            <person name="Pati A."/>
            <person name="Palaniappan K."/>
            <person name="Land M."/>
            <person name="Pan C."/>
            <person name="Rohde M."/>
            <person name="Pukall R."/>
            <person name="Goker M."/>
            <person name="Detter J.C."/>
            <person name="Woyke T."/>
            <person name="Bristow J."/>
            <person name="Eisen J.A."/>
            <person name="Markowitz V."/>
            <person name="Hugenholtz P."/>
            <person name="Kyrpides N.C."/>
            <person name="Klenk H.P."/>
            <person name="Mavromatis K."/>
        </authorList>
    </citation>
    <scope>NUCLEOTIDE SEQUENCE [LARGE SCALE GENOMIC DNA]</scope>
    <source>
        <strain evidence="8">ATCC 700253 / DSM 10332 / NAL</strain>
    </source>
</reference>
<dbReference type="FunFam" id="3.30.300.30:FF:000005">
    <property type="entry name" value="Acyl-coenzyme A synthetase ACSM5, mitochondrial"/>
    <property type="match status" value="1"/>
</dbReference>
<evidence type="ECO:0000259" key="6">
    <source>
        <dbReference type="Pfam" id="PF13193"/>
    </source>
</evidence>
<reference evidence="8" key="1">
    <citation type="submission" date="2011-12" db="EMBL/GenBank/DDBJ databases">
        <title>The complete genome of chromosome of Sulfobacillus acidophilus DSM 10332.</title>
        <authorList>
            <person name="Lucas S."/>
            <person name="Han J."/>
            <person name="Lapidus A."/>
            <person name="Bruce D."/>
            <person name="Goodwin L."/>
            <person name="Pitluck S."/>
            <person name="Peters L."/>
            <person name="Kyrpides N."/>
            <person name="Mavromatis K."/>
            <person name="Ivanova N."/>
            <person name="Mikhailova N."/>
            <person name="Chertkov O."/>
            <person name="Saunders E."/>
            <person name="Detter J.C."/>
            <person name="Tapia R."/>
            <person name="Han C."/>
            <person name="Land M."/>
            <person name="Hauser L."/>
            <person name="Markowitz V."/>
            <person name="Cheng J.-F."/>
            <person name="Hugenholtz P."/>
            <person name="Woyke T."/>
            <person name="Wu D."/>
            <person name="Pukall R."/>
            <person name="Gehrich-Schroeter G."/>
            <person name="Schneider S."/>
            <person name="Klenk H.-P."/>
            <person name="Eisen J.A."/>
        </authorList>
    </citation>
    <scope>NUCLEOTIDE SEQUENCE [LARGE SCALE GENOMIC DNA]</scope>
    <source>
        <strain evidence="8">ATCC 700253 / DSM 10332 / NAL</strain>
    </source>
</reference>
<evidence type="ECO:0000256" key="1">
    <source>
        <dbReference type="ARBA" id="ARBA00006432"/>
    </source>
</evidence>
<evidence type="ECO:0000256" key="2">
    <source>
        <dbReference type="ARBA" id="ARBA00022598"/>
    </source>
</evidence>
<dbReference type="Proteomes" id="UP000005439">
    <property type="component" value="Chromosome"/>
</dbReference>
<dbReference type="EC" id="6.2.1.1" evidence="7"/>
<sequence>MMDERWLQDIHRLKTRYQTDPVNAAWYLVGNKDPHKPALYYHRPDQSAVTFTYDELRRESAKWAARLAAQGVRSKDRVAGLLPKRPELAAMILGAWRLGAVYVPLFTAFGSDAVRYRIEQSRAKVVVTDDTHREKVAGMRDVVVFNVDHPDQDPESLDVWQALSENDLLVLLFTSGTTGHPKGVPVPIRALPAFEAYMRWGLDVRPSDRFWNLADPGWAYGLYYGLIGPWLVDQAIFWYGGSFDPDRVMALIKEAGITNFAAAPTAYRAMRAQGAVLPDTLRAISSAGEPLNPEVIRWAETALGLPILDHYGQTELGMVINNHQVPELQRPLKWGSMGHPMPGFRAVVLDDDGHEVPPKTEGHIALDIGQSPLFWFPGYEGSDSATQSRLTADGRYYLTGDDGSVDEEGYFFFTGRSDDVILSAGYRIGPFEVESTLMAHPAVAECAVVGVPDALRGEAIRAYVVLRPGFVTNAQLEDELKDWVRQRLAKTHYPREIRLVDTLPKTPSGKIQRFILRQSE</sequence>
<dbReference type="STRING" id="679936.Sulac_0894"/>
<accession>G8TS71</accession>
<evidence type="ECO:0000313" key="7">
    <source>
        <dbReference type="EMBL" id="AEW04397.1"/>
    </source>
</evidence>
<dbReference type="InterPro" id="IPR025110">
    <property type="entry name" value="AMP-bd_C"/>
</dbReference>
<dbReference type="GO" id="GO:0015645">
    <property type="term" value="F:fatty acid ligase activity"/>
    <property type="evidence" value="ECO:0007669"/>
    <property type="project" value="TreeGrafter"/>
</dbReference>
<evidence type="ECO:0000313" key="8">
    <source>
        <dbReference type="Proteomes" id="UP000005439"/>
    </source>
</evidence>
<dbReference type="HOGENOM" id="CLU_000022_59_10_9"/>
<dbReference type="GO" id="GO:0006637">
    <property type="term" value="P:acyl-CoA metabolic process"/>
    <property type="evidence" value="ECO:0007669"/>
    <property type="project" value="TreeGrafter"/>
</dbReference>
<comment type="similarity">
    <text evidence="1">Belongs to the ATP-dependent AMP-binding enzyme family.</text>
</comment>
<keyword evidence="3" id="KW-0547">Nucleotide-binding</keyword>
<dbReference type="SUPFAM" id="SSF56801">
    <property type="entry name" value="Acetyl-CoA synthetase-like"/>
    <property type="match status" value="1"/>
</dbReference>
<dbReference type="PANTHER" id="PTHR43605:SF10">
    <property type="entry name" value="ACYL-COA SYNTHETASE MEDIUM CHAIN FAMILY MEMBER 3"/>
    <property type="match status" value="1"/>
</dbReference>
<dbReference type="GO" id="GO:0005524">
    <property type="term" value="F:ATP binding"/>
    <property type="evidence" value="ECO:0007669"/>
    <property type="project" value="UniProtKB-KW"/>
</dbReference>
<name>G8TS71_SULAD</name>
<proteinExistence type="inferred from homology"/>
<dbReference type="GO" id="GO:0004321">
    <property type="term" value="F:fatty-acyl-CoA synthase activity"/>
    <property type="evidence" value="ECO:0007669"/>
    <property type="project" value="TreeGrafter"/>
</dbReference>
<protein>
    <submittedName>
        <fullName evidence="7">Acetate--CoA ligase</fullName>
        <ecNumber evidence="7">6.2.1.1</ecNumber>
    </submittedName>
</protein>
<feature type="domain" description="AMP-dependent synthetase/ligase" evidence="5">
    <location>
        <begin position="31"/>
        <end position="365"/>
    </location>
</feature>
<dbReference type="Gene3D" id="3.30.300.30">
    <property type="match status" value="1"/>
</dbReference>
<dbReference type="AlphaFoldDB" id="G8TS71"/>
<dbReference type="KEGG" id="sap:Sulac_0894"/>
<dbReference type="Pfam" id="PF00501">
    <property type="entry name" value="AMP-binding"/>
    <property type="match status" value="1"/>
</dbReference>
<dbReference type="PANTHER" id="PTHR43605">
    <property type="entry name" value="ACYL-COENZYME A SYNTHETASE"/>
    <property type="match status" value="1"/>
</dbReference>
<dbReference type="InterPro" id="IPR000873">
    <property type="entry name" value="AMP-dep_synth/lig_dom"/>
</dbReference>
<dbReference type="InterPro" id="IPR045851">
    <property type="entry name" value="AMP-bd_C_sf"/>
</dbReference>
<evidence type="ECO:0000256" key="4">
    <source>
        <dbReference type="ARBA" id="ARBA00022840"/>
    </source>
</evidence>
<keyword evidence="2 7" id="KW-0436">Ligase</keyword>
<keyword evidence="8" id="KW-1185">Reference proteome</keyword>
<dbReference type="GO" id="GO:0006633">
    <property type="term" value="P:fatty acid biosynthetic process"/>
    <property type="evidence" value="ECO:0007669"/>
    <property type="project" value="TreeGrafter"/>
</dbReference>
<evidence type="ECO:0000259" key="5">
    <source>
        <dbReference type="Pfam" id="PF00501"/>
    </source>
</evidence>
<feature type="domain" description="AMP-binding enzyme C-terminal" evidence="6">
    <location>
        <begin position="432"/>
        <end position="510"/>
    </location>
</feature>
<gene>
    <name evidence="7" type="ordered locus">Sulac_0894</name>
</gene>